<feature type="compositionally biased region" description="Polar residues" evidence="1">
    <location>
        <begin position="1"/>
        <end position="16"/>
    </location>
</feature>
<dbReference type="EMBL" id="JAUEPO010000001">
    <property type="protein sequence ID" value="KAK3337454.1"/>
    <property type="molecule type" value="Genomic_DNA"/>
</dbReference>
<organism evidence="2 3">
    <name type="scientific">Cercophora scortea</name>
    <dbReference type="NCBI Taxonomy" id="314031"/>
    <lineage>
        <taxon>Eukaryota</taxon>
        <taxon>Fungi</taxon>
        <taxon>Dikarya</taxon>
        <taxon>Ascomycota</taxon>
        <taxon>Pezizomycotina</taxon>
        <taxon>Sordariomycetes</taxon>
        <taxon>Sordariomycetidae</taxon>
        <taxon>Sordariales</taxon>
        <taxon>Lasiosphaeriaceae</taxon>
        <taxon>Cercophora</taxon>
    </lineage>
</organism>
<dbReference type="AlphaFoldDB" id="A0AAE0J5W3"/>
<protein>
    <submittedName>
        <fullName evidence="2">Uncharacterized protein</fullName>
    </submittedName>
</protein>
<evidence type="ECO:0000313" key="3">
    <source>
        <dbReference type="Proteomes" id="UP001286456"/>
    </source>
</evidence>
<evidence type="ECO:0000313" key="2">
    <source>
        <dbReference type="EMBL" id="KAK3337454.1"/>
    </source>
</evidence>
<feature type="region of interest" description="Disordered" evidence="1">
    <location>
        <begin position="131"/>
        <end position="232"/>
    </location>
</feature>
<feature type="compositionally biased region" description="Polar residues" evidence="1">
    <location>
        <begin position="67"/>
        <end position="82"/>
    </location>
</feature>
<feature type="compositionally biased region" description="Low complexity" evidence="1">
    <location>
        <begin position="141"/>
        <end position="152"/>
    </location>
</feature>
<feature type="region of interest" description="Disordered" evidence="1">
    <location>
        <begin position="1"/>
        <end position="113"/>
    </location>
</feature>
<evidence type="ECO:0000256" key="1">
    <source>
        <dbReference type="SAM" id="MobiDB-lite"/>
    </source>
</evidence>
<dbReference type="Proteomes" id="UP001286456">
    <property type="component" value="Unassembled WGS sequence"/>
</dbReference>
<comment type="caution">
    <text evidence="2">The sequence shown here is derived from an EMBL/GenBank/DDBJ whole genome shotgun (WGS) entry which is preliminary data.</text>
</comment>
<reference evidence="2" key="1">
    <citation type="journal article" date="2023" name="Mol. Phylogenet. Evol.">
        <title>Genome-scale phylogeny and comparative genomics of the fungal order Sordariales.</title>
        <authorList>
            <person name="Hensen N."/>
            <person name="Bonometti L."/>
            <person name="Westerberg I."/>
            <person name="Brannstrom I.O."/>
            <person name="Guillou S."/>
            <person name="Cros-Aarteil S."/>
            <person name="Calhoun S."/>
            <person name="Haridas S."/>
            <person name="Kuo A."/>
            <person name="Mondo S."/>
            <person name="Pangilinan J."/>
            <person name="Riley R."/>
            <person name="LaButti K."/>
            <person name="Andreopoulos B."/>
            <person name="Lipzen A."/>
            <person name="Chen C."/>
            <person name="Yan M."/>
            <person name="Daum C."/>
            <person name="Ng V."/>
            <person name="Clum A."/>
            <person name="Steindorff A."/>
            <person name="Ohm R.A."/>
            <person name="Martin F."/>
            <person name="Silar P."/>
            <person name="Natvig D.O."/>
            <person name="Lalanne C."/>
            <person name="Gautier V."/>
            <person name="Ament-Velasquez S.L."/>
            <person name="Kruys A."/>
            <person name="Hutchinson M.I."/>
            <person name="Powell A.J."/>
            <person name="Barry K."/>
            <person name="Miller A.N."/>
            <person name="Grigoriev I.V."/>
            <person name="Debuchy R."/>
            <person name="Gladieux P."/>
            <person name="Hiltunen Thoren M."/>
            <person name="Johannesson H."/>
        </authorList>
    </citation>
    <scope>NUCLEOTIDE SEQUENCE</scope>
    <source>
        <strain evidence="2">SMH4131-1</strain>
    </source>
</reference>
<proteinExistence type="predicted"/>
<feature type="compositionally biased region" description="Low complexity" evidence="1">
    <location>
        <begin position="160"/>
        <end position="188"/>
    </location>
</feature>
<gene>
    <name evidence="2" type="ORF">B0T19DRAFT_438120</name>
</gene>
<feature type="compositionally biased region" description="Pro residues" evidence="1">
    <location>
        <begin position="39"/>
        <end position="54"/>
    </location>
</feature>
<reference evidence="2" key="2">
    <citation type="submission" date="2023-06" db="EMBL/GenBank/DDBJ databases">
        <authorList>
            <consortium name="Lawrence Berkeley National Laboratory"/>
            <person name="Haridas S."/>
            <person name="Hensen N."/>
            <person name="Bonometti L."/>
            <person name="Westerberg I."/>
            <person name="Brannstrom I.O."/>
            <person name="Guillou S."/>
            <person name="Cros-Aarteil S."/>
            <person name="Calhoun S."/>
            <person name="Kuo A."/>
            <person name="Mondo S."/>
            <person name="Pangilinan J."/>
            <person name="Riley R."/>
            <person name="Labutti K."/>
            <person name="Andreopoulos B."/>
            <person name="Lipzen A."/>
            <person name="Chen C."/>
            <person name="Yanf M."/>
            <person name="Daum C."/>
            <person name="Ng V."/>
            <person name="Clum A."/>
            <person name="Steindorff A."/>
            <person name="Ohm R."/>
            <person name="Martin F."/>
            <person name="Silar P."/>
            <person name="Natvig D."/>
            <person name="Lalanne C."/>
            <person name="Gautier V."/>
            <person name="Ament-Velasquez S.L."/>
            <person name="Kruys A."/>
            <person name="Hutchinson M.I."/>
            <person name="Powell A.J."/>
            <person name="Barry K."/>
            <person name="Miller A.N."/>
            <person name="Grigoriev I.V."/>
            <person name="Debuchy R."/>
            <person name="Gladieux P."/>
            <person name="Thoren M.H."/>
            <person name="Johannesson H."/>
        </authorList>
    </citation>
    <scope>NUCLEOTIDE SEQUENCE</scope>
    <source>
        <strain evidence="2">SMH4131-1</strain>
    </source>
</reference>
<feature type="compositionally biased region" description="Basic and acidic residues" evidence="1">
    <location>
        <begin position="209"/>
        <end position="232"/>
    </location>
</feature>
<sequence>MPSRSNSTSVKPTGTVASKRFELPVLDFNFASLTDGTDIPPPAPEATVPTPPETPKAEDEKRAGQPKSINTNGKSDLSSPKTIGSIASPGGTKRPADDGPSSPTLSSRPGSIRRLFSRNLLHNAYANGEEVAAIPEAGNGSRPPSRSTTAPSELKKQKRSSGWFSRFRSSDSASIKRSSTPLSPTTPTIFEEKKPVAKGPPPPMIPELSELKSKVDVKDDGGFGDDLFKDIK</sequence>
<accession>A0AAE0J5W3</accession>
<name>A0AAE0J5W3_9PEZI</name>
<keyword evidence="3" id="KW-1185">Reference proteome</keyword>